<dbReference type="Pfam" id="PF08345">
    <property type="entry name" value="YscJ_FliF_C"/>
    <property type="match status" value="1"/>
</dbReference>
<feature type="domain" description="Flagellar M-ring C-terminal" evidence="13">
    <location>
        <begin position="244"/>
        <end position="404"/>
    </location>
</feature>
<dbReference type="Pfam" id="PF01514">
    <property type="entry name" value="YscJ_FliF"/>
    <property type="match status" value="1"/>
</dbReference>
<evidence type="ECO:0000259" key="13">
    <source>
        <dbReference type="Pfam" id="PF08345"/>
    </source>
</evidence>
<keyword evidence="14" id="KW-0969">Cilium</keyword>
<evidence type="ECO:0000256" key="4">
    <source>
        <dbReference type="ARBA" id="ARBA00022475"/>
    </source>
</evidence>
<keyword evidence="5 11" id="KW-0812">Transmembrane</keyword>
<dbReference type="PANTHER" id="PTHR30046">
    <property type="entry name" value="FLAGELLAR M-RING PROTEIN"/>
    <property type="match status" value="1"/>
</dbReference>
<feature type="domain" description="Flagellar M-ring N-terminal" evidence="12">
    <location>
        <begin position="50"/>
        <end position="217"/>
    </location>
</feature>
<keyword evidence="8 9" id="KW-0975">Bacterial flagellum</keyword>
<evidence type="ECO:0000256" key="9">
    <source>
        <dbReference type="PIRNR" id="PIRNR004862"/>
    </source>
</evidence>
<dbReference type="Gene3D" id="3.30.300.30">
    <property type="match status" value="1"/>
</dbReference>
<dbReference type="InterPro" id="IPR043427">
    <property type="entry name" value="YscJ/FliF"/>
</dbReference>
<feature type="region of interest" description="Disordered" evidence="10">
    <location>
        <begin position="283"/>
        <end position="338"/>
    </location>
</feature>
<evidence type="ECO:0000256" key="5">
    <source>
        <dbReference type="ARBA" id="ARBA00022692"/>
    </source>
</evidence>
<dbReference type="RefSeq" id="WP_255330067.1">
    <property type="nucleotide sequence ID" value="NZ_JAKZEU010000004.1"/>
</dbReference>
<proteinExistence type="inferred from homology"/>
<evidence type="ECO:0000256" key="11">
    <source>
        <dbReference type="SAM" id="Phobius"/>
    </source>
</evidence>
<keyword evidence="7 11" id="KW-0472">Membrane</keyword>
<dbReference type="PRINTS" id="PR01009">
    <property type="entry name" value="FLGMRINGFLIF"/>
</dbReference>
<dbReference type="NCBIfam" id="TIGR00206">
    <property type="entry name" value="fliF"/>
    <property type="match status" value="1"/>
</dbReference>
<dbReference type="InterPro" id="IPR006182">
    <property type="entry name" value="FliF_N_dom"/>
</dbReference>
<comment type="subcellular location">
    <subcellularLocation>
        <location evidence="1 9">Bacterial flagellum basal body</location>
    </subcellularLocation>
    <subcellularLocation>
        <location evidence="2">Cell membrane</location>
        <topology evidence="2">Multi-pass membrane protein</topology>
    </subcellularLocation>
</comment>
<sequence length="541" mass="57765">MKRIVLIREALVLQKLQEYWGARTAQQKLVLIGAFLAAFMAISSFAWLANRPSMALLYGGLDTATAGEVVAGVERAGVAYEVRGDSIFVDAAQRDRLRLDLAAQGLPSSSTQGYELLDGMSGFGTTSQMFDAAYWRAKEGELARTILALPNIKTARVHLAVDAARGYRRETAGQASVTLTTNGQPITKEQAASLKYLVSSGVPGMSPDSVTVIDSARGVVAPGDDMTASDRASEMKRNVERIIEPHVGAGNAIVELNLDLVTEAEVMTEQRYDPQERALISEVTEETSDESSSTGTPAVTAASNLPDAEEQAGDQSQSARSENRQQQNYEVSRVTREVTRQPGSVKRLTVAVLVNGVAQTDAQGETTIVPRPDLELETIRELVASAVGFDAQRGDQITVKSLPFAALGDQGALASAPGLLERLELNGLIRVALIGLFALAVAFVVLRPVLRARSLPAPSATPPKLLDDSLPVATTAAAIIEPPQSTAGNTAALIGPGSDTGDRLALPPADPVARLREMMRERQDESMKILSTWIERKEDAL</sequence>
<feature type="transmembrane region" description="Helical" evidence="11">
    <location>
        <begin position="29"/>
        <end position="49"/>
    </location>
</feature>
<evidence type="ECO:0000256" key="2">
    <source>
        <dbReference type="ARBA" id="ARBA00004651"/>
    </source>
</evidence>
<feature type="compositionally biased region" description="Polar residues" evidence="10">
    <location>
        <begin position="313"/>
        <end position="330"/>
    </location>
</feature>
<evidence type="ECO:0000256" key="8">
    <source>
        <dbReference type="ARBA" id="ARBA00023143"/>
    </source>
</evidence>
<dbReference type="PIRSF" id="PIRSF004862">
    <property type="entry name" value="FliF"/>
    <property type="match status" value="1"/>
</dbReference>
<gene>
    <name evidence="14" type="primary">fliF</name>
    <name evidence="14" type="ORF">MLD63_11505</name>
</gene>
<dbReference type="InterPro" id="IPR000067">
    <property type="entry name" value="FlgMring_FliF"/>
</dbReference>
<name>A0ABT1MRX7_9RHOB</name>
<dbReference type="PANTHER" id="PTHR30046:SF0">
    <property type="entry name" value="FLAGELLAR M-RING PROTEIN"/>
    <property type="match status" value="1"/>
</dbReference>
<comment type="caution">
    <text evidence="14">The sequence shown here is derived from an EMBL/GenBank/DDBJ whole genome shotgun (WGS) entry which is preliminary data.</text>
</comment>
<evidence type="ECO:0000259" key="12">
    <source>
        <dbReference type="Pfam" id="PF01514"/>
    </source>
</evidence>
<evidence type="ECO:0000256" key="7">
    <source>
        <dbReference type="ARBA" id="ARBA00023136"/>
    </source>
</evidence>
<comment type="similarity">
    <text evidence="3 9">Belongs to the FliF family.</text>
</comment>
<keyword evidence="15" id="KW-1185">Reference proteome</keyword>
<evidence type="ECO:0000313" key="15">
    <source>
        <dbReference type="Proteomes" id="UP001203945"/>
    </source>
</evidence>
<keyword evidence="4" id="KW-1003">Cell membrane</keyword>
<reference evidence="14 15" key="1">
    <citation type="submission" date="2022-03" db="EMBL/GenBank/DDBJ databases">
        <authorList>
            <person name="He Y."/>
        </authorList>
    </citation>
    <scope>NUCLEOTIDE SEQUENCE [LARGE SCALE GENOMIC DNA]</scope>
    <source>
        <strain evidence="14 15">TK19116</strain>
    </source>
</reference>
<feature type="transmembrane region" description="Helical" evidence="11">
    <location>
        <begin position="427"/>
        <end position="446"/>
    </location>
</feature>
<organism evidence="14 15">
    <name type="scientific">Paracoccus albicereus</name>
    <dbReference type="NCBI Taxonomy" id="2922394"/>
    <lineage>
        <taxon>Bacteria</taxon>
        <taxon>Pseudomonadati</taxon>
        <taxon>Pseudomonadota</taxon>
        <taxon>Alphaproteobacteria</taxon>
        <taxon>Rhodobacterales</taxon>
        <taxon>Paracoccaceae</taxon>
        <taxon>Paracoccus</taxon>
    </lineage>
</organism>
<evidence type="ECO:0000256" key="3">
    <source>
        <dbReference type="ARBA" id="ARBA00007971"/>
    </source>
</evidence>
<dbReference type="InterPro" id="IPR013556">
    <property type="entry name" value="Flag_M-ring_C"/>
</dbReference>
<keyword evidence="6 11" id="KW-1133">Transmembrane helix</keyword>
<evidence type="ECO:0000256" key="10">
    <source>
        <dbReference type="SAM" id="MobiDB-lite"/>
    </source>
</evidence>
<protein>
    <recommendedName>
        <fullName evidence="9">Flagellar M-ring protein</fullName>
    </recommendedName>
</protein>
<keyword evidence="14" id="KW-0966">Cell projection</keyword>
<keyword evidence="14" id="KW-0282">Flagellum</keyword>
<dbReference type="InterPro" id="IPR045851">
    <property type="entry name" value="AMP-bd_C_sf"/>
</dbReference>
<dbReference type="EMBL" id="JAKZEU010000004">
    <property type="protein sequence ID" value="MCQ0971048.1"/>
    <property type="molecule type" value="Genomic_DNA"/>
</dbReference>
<evidence type="ECO:0000313" key="14">
    <source>
        <dbReference type="EMBL" id="MCQ0971048.1"/>
    </source>
</evidence>
<evidence type="ECO:0000256" key="1">
    <source>
        <dbReference type="ARBA" id="ARBA00004117"/>
    </source>
</evidence>
<dbReference type="Proteomes" id="UP001203945">
    <property type="component" value="Unassembled WGS sequence"/>
</dbReference>
<comment type="function">
    <text evidence="9">The M ring may be actively involved in energy transduction.</text>
</comment>
<accession>A0ABT1MRX7</accession>
<evidence type="ECO:0000256" key="6">
    <source>
        <dbReference type="ARBA" id="ARBA00022989"/>
    </source>
</evidence>